<dbReference type="EMBL" id="QEQD01000001">
    <property type="protein sequence ID" value="RDF05885.1"/>
    <property type="molecule type" value="Genomic_DNA"/>
</dbReference>
<proteinExistence type="predicted"/>
<protein>
    <submittedName>
        <fullName evidence="2">Phosphohistidine phosphatase SixA</fullName>
    </submittedName>
</protein>
<dbReference type="InterPro" id="IPR051021">
    <property type="entry name" value="Mito_Ser/Thr_phosphatase"/>
</dbReference>
<dbReference type="PANTHER" id="PTHR20935">
    <property type="entry name" value="PHOSPHOGLYCERATE MUTASE-RELATED"/>
    <property type="match status" value="1"/>
</dbReference>
<dbReference type="GO" id="GO:0005737">
    <property type="term" value="C:cytoplasm"/>
    <property type="evidence" value="ECO:0007669"/>
    <property type="project" value="InterPro"/>
</dbReference>
<dbReference type="SUPFAM" id="SSF53254">
    <property type="entry name" value="Phosphoglycerate mutase-like"/>
    <property type="match status" value="1"/>
</dbReference>
<dbReference type="GO" id="GO:0101006">
    <property type="term" value="F:protein histidine phosphatase activity"/>
    <property type="evidence" value="ECO:0007669"/>
    <property type="project" value="InterPro"/>
</dbReference>
<dbReference type="CDD" id="cd07067">
    <property type="entry name" value="HP_PGM_like"/>
    <property type="match status" value="1"/>
</dbReference>
<dbReference type="AlphaFoldDB" id="A0A369ZGK7"/>
<dbReference type="InterPro" id="IPR004449">
    <property type="entry name" value="SixA"/>
</dbReference>
<dbReference type="RefSeq" id="WP_111312266.1">
    <property type="nucleotide sequence ID" value="NZ_JAUPSI010000006.1"/>
</dbReference>
<dbReference type="NCBIfam" id="TIGR00249">
    <property type="entry name" value="sixA"/>
    <property type="match status" value="1"/>
</dbReference>
<dbReference type="Gene3D" id="3.40.50.1240">
    <property type="entry name" value="Phosphoglycerate mutase-like"/>
    <property type="match status" value="1"/>
</dbReference>
<keyword evidence="1" id="KW-0378">Hydrolase</keyword>
<dbReference type="Pfam" id="PF00300">
    <property type="entry name" value="His_Phos_1"/>
    <property type="match status" value="1"/>
</dbReference>
<sequence>MNIWIIRHGEAGFDAPTDSERTLTEKGKNAAFLQGKWLGEQCIPRNIQFDKILVSPYVRAQQTLTALTQGMEAVGFSQHFANIIEEWDEITPNGSPDMIQDYLAFLNEEGANQVLIVSHLPLVFDLVQTFTQYQQSVHFYPAVIAEINWNGLKGVLLQEKIA</sequence>
<evidence type="ECO:0000256" key="1">
    <source>
        <dbReference type="ARBA" id="ARBA00022801"/>
    </source>
</evidence>
<organism evidence="2 3">
    <name type="scientific">Haemophilus parahaemolyticus</name>
    <dbReference type="NCBI Taxonomy" id="735"/>
    <lineage>
        <taxon>Bacteria</taxon>
        <taxon>Pseudomonadati</taxon>
        <taxon>Pseudomonadota</taxon>
        <taxon>Gammaproteobacteria</taxon>
        <taxon>Pasteurellales</taxon>
        <taxon>Pasteurellaceae</taxon>
        <taxon>Haemophilus</taxon>
    </lineage>
</organism>
<reference evidence="2 3" key="1">
    <citation type="submission" date="2018-05" db="EMBL/GenBank/DDBJ databases">
        <title>Draft Genome Sequences for a Diverse set of 7 Haemophilus Species.</title>
        <authorList>
            <person name="Nichols M."/>
            <person name="Topaz N."/>
            <person name="Wang X."/>
            <person name="Wang X."/>
            <person name="Boxrud D."/>
        </authorList>
    </citation>
    <scope>NUCLEOTIDE SEQUENCE [LARGE SCALE GENOMIC DNA]</scope>
    <source>
        <strain evidence="2 3">C2010039593</strain>
    </source>
</reference>
<accession>A0A369ZGK7</accession>
<dbReference type="Proteomes" id="UP000253999">
    <property type="component" value="Unassembled WGS sequence"/>
</dbReference>
<evidence type="ECO:0000313" key="3">
    <source>
        <dbReference type="Proteomes" id="UP000253999"/>
    </source>
</evidence>
<evidence type="ECO:0000313" key="2">
    <source>
        <dbReference type="EMBL" id="RDF05885.1"/>
    </source>
</evidence>
<gene>
    <name evidence="2" type="primary">sixA</name>
    <name evidence="2" type="ORF">DPV98_01025</name>
</gene>
<comment type="caution">
    <text evidence="2">The sequence shown here is derived from an EMBL/GenBank/DDBJ whole genome shotgun (WGS) entry which is preliminary data.</text>
</comment>
<name>A0A369ZGK7_HAEPH</name>
<dbReference type="InterPro" id="IPR029033">
    <property type="entry name" value="His_PPase_superfam"/>
</dbReference>
<dbReference type="STRING" id="735.B0185_01015"/>
<dbReference type="InterPro" id="IPR013078">
    <property type="entry name" value="His_Pase_superF_clade-1"/>
</dbReference>